<name>A0A6A6WDL2_9PEZI</name>
<reference evidence="1" key="1">
    <citation type="journal article" date="2020" name="Stud. Mycol.">
        <title>101 Dothideomycetes genomes: a test case for predicting lifestyles and emergence of pathogens.</title>
        <authorList>
            <person name="Haridas S."/>
            <person name="Albert R."/>
            <person name="Binder M."/>
            <person name="Bloem J."/>
            <person name="Labutti K."/>
            <person name="Salamov A."/>
            <person name="Andreopoulos B."/>
            <person name="Baker S."/>
            <person name="Barry K."/>
            <person name="Bills G."/>
            <person name="Bluhm B."/>
            <person name="Cannon C."/>
            <person name="Castanera R."/>
            <person name="Culley D."/>
            <person name="Daum C."/>
            <person name="Ezra D."/>
            <person name="Gonzalez J."/>
            <person name="Henrissat B."/>
            <person name="Kuo A."/>
            <person name="Liang C."/>
            <person name="Lipzen A."/>
            <person name="Lutzoni F."/>
            <person name="Magnuson J."/>
            <person name="Mondo S."/>
            <person name="Nolan M."/>
            <person name="Ohm R."/>
            <person name="Pangilinan J."/>
            <person name="Park H.-J."/>
            <person name="Ramirez L."/>
            <person name="Alfaro M."/>
            <person name="Sun H."/>
            <person name="Tritt A."/>
            <person name="Yoshinaga Y."/>
            <person name="Zwiers L.-H."/>
            <person name="Turgeon B."/>
            <person name="Goodwin S."/>
            <person name="Spatafora J."/>
            <person name="Crous P."/>
            <person name="Grigoriev I."/>
        </authorList>
    </citation>
    <scope>NUCLEOTIDE SEQUENCE</scope>
    <source>
        <strain evidence="1">CBS 121739</strain>
    </source>
</reference>
<organism evidence="1 2">
    <name type="scientific">Pseudovirgaria hyperparasitica</name>
    <dbReference type="NCBI Taxonomy" id="470096"/>
    <lineage>
        <taxon>Eukaryota</taxon>
        <taxon>Fungi</taxon>
        <taxon>Dikarya</taxon>
        <taxon>Ascomycota</taxon>
        <taxon>Pezizomycotina</taxon>
        <taxon>Dothideomycetes</taxon>
        <taxon>Dothideomycetes incertae sedis</taxon>
        <taxon>Acrospermales</taxon>
        <taxon>Acrospermaceae</taxon>
        <taxon>Pseudovirgaria</taxon>
    </lineage>
</organism>
<gene>
    <name evidence="1" type="ORF">EJ05DRAFT_316384</name>
</gene>
<dbReference type="OrthoDB" id="10057496at2759"/>
<sequence>MAGPPPPWTWRADTGFLPPANIWLAGEPVVTAFPGMYGPAPNPNVFFDMGDGPPGPIAPMQFSLPFAGAPVFASGPSFVPVQATPIFGPPMQSIPAMVCAMHQCPCEQCGCYGPGQTYNNWRPGINLLPPPQSTTIHVYWDLDAAWGETASTSRSTVFHTFDVDASWTVDTLLQSLMRSRNSTLKRGPVDPKGWALTEYTEKGGGTFCKGSTFIAGDKKAGNTLSKIGWTEKRGHGGLPPVTCQLHMAPKEDN</sequence>
<dbReference type="RefSeq" id="XP_033602397.1">
    <property type="nucleotide sequence ID" value="XM_033740728.1"/>
</dbReference>
<proteinExistence type="predicted"/>
<evidence type="ECO:0000313" key="1">
    <source>
        <dbReference type="EMBL" id="KAF2759946.1"/>
    </source>
</evidence>
<evidence type="ECO:0000313" key="2">
    <source>
        <dbReference type="Proteomes" id="UP000799437"/>
    </source>
</evidence>
<keyword evidence="2" id="KW-1185">Reference proteome</keyword>
<dbReference type="GeneID" id="54481782"/>
<dbReference type="AlphaFoldDB" id="A0A6A6WDL2"/>
<dbReference type="Proteomes" id="UP000799437">
    <property type="component" value="Unassembled WGS sequence"/>
</dbReference>
<accession>A0A6A6WDL2</accession>
<dbReference type="EMBL" id="ML996569">
    <property type="protein sequence ID" value="KAF2759946.1"/>
    <property type="molecule type" value="Genomic_DNA"/>
</dbReference>
<protein>
    <submittedName>
        <fullName evidence="1">Uncharacterized protein</fullName>
    </submittedName>
</protein>